<dbReference type="RefSeq" id="WP_382370398.1">
    <property type="nucleotide sequence ID" value="NZ_JBHLWB010000004.1"/>
</dbReference>
<evidence type="ECO:0000256" key="1">
    <source>
        <dbReference type="SAM" id="Phobius"/>
    </source>
</evidence>
<dbReference type="Proteomes" id="UP001589767">
    <property type="component" value="Unassembled WGS sequence"/>
</dbReference>
<feature type="transmembrane region" description="Helical" evidence="1">
    <location>
        <begin position="140"/>
        <end position="167"/>
    </location>
</feature>
<gene>
    <name evidence="2" type="ORF">ACFFHK_05335</name>
</gene>
<keyword evidence="1" id="KW-0472">Membrane</keyword>
<accession>A0ABV6H188</accession>
<sequence length="248" mass="28264">MNFVRILQESSYFVRNRYPIIATFTMLYALNTLILYAFFNPFDLEMLQAGQSKISSSEVFLACFNLFISLVLNIWFILTIDQVSTNRVADIFACVPMILQKIVGFVGYNLLIMLVLTPFIIGASIVLTINSLGGGGDLQFFFICAFFLLISVYFAARVILLPIAYLVEPGKKGFKALYQLVNVRRSYLAILVYLVLVYFIPMYLSGVIIELLGENLLILSIFINAFINLFSLIFAYRFYHIFIKSNSL</sequence>
<evidence type="ECO:0000313" key="2">
    <source>
        <dbReference type="EMBL" id="MFC0309129.1"/>
    </source>
</evidence>
<reference evidence="2 3" key="1">
    <citation type="submission" date="2024-09" db="EMBL/GenBank/DDBJ databases">
        <authorList>
            <person name="Sun Q."/>
            <person name="Mori K."/>
        </authorList>
    </citation>
    <scope>NUCLEOTIDE SEQUENCE [LARGE SCALE GENOMIC DNA]</scope>
    <source>
        <strain evidence="2 3">CCM 7539</strain>
    </source>
</reference>
<keyword evidence="1" id="KW-0812">Transmembrane</keyword>
<protein>
    <recommendedName>
        <fullName evidence="4">Beta-methylgalactoside transporter inner membrane component</fullName>
    </recommendedName>
</protein>
<evidence type="ECO:0000313" key="3">
    <source>
        <dbReference type="Proteomes" id="UP001589767"/>
    </source>
</evidence>
<feature type="transmembrane region" description="Helical" evidence="1">
    <location>
        <begin position="106"/>
        <end position="128"/>
    </location>
</feature>
<dbReference type="EMBL" id="JBHLWB010000004">
    <property type="protein sequence ID" value="MFC0309129.1"/>
    <property type="molecule type" value="Genomic_DNA"/>
</dbReference>
<comment type="caution">
    <text evidence="2">The sequence shown here is derived from an EMBL/GenBank/DDBJ whole genome shotgun (WGS) entry which is preliminary data.</text>
</comment>
<keyword evidence="1" id="KW-1133">Transmembrane helix</keyword>
<feature type="transmembrane region" description="Helical" evidence="1">
    <location>
        <begin position="20"/>
        <end position="39"/>
    </location>
</feature>
<feature type="transmembrane region" description="Helical" evidence="1">
    <location>
        <begin position="59"/>
        <end position="78"/>
    </location>
</feature>
<evidence type="ECO:0008006" key="4">
    <source>
        <dbReference type="Google" id="ProtNLM"/>
    </source>
</evidence>
<proteinExistence type="predicted"/>
<keyword evidence="3" id="KW-1185">Reference proteome</keyword>
<feature type="transmembrane region" description="Helical" evidence="1">
    <location>
        <begin position="187"/>
        <end position="204"/>
    </location>
</feature>
<organism evidence="2 3">
    <name type="scientific">Gallibacterium trehalosifermentans</name>
    <dbReference type="NCBI Taxonomy" id="516935"/>
    <lineage>
        <taxon>Bacteria</taxon>
        <taxon>Pseudomonadati</taxon>
        <taxon>Pseudomonadota</taxon>
        <taxon>Gammaproteobacteria</taxon>
        <taxon>Pasteurellales</taxon>
        <taxon>Pasteurellaceae</taxon>
        <taxon>Gallibacterium</taxon>
    </lineage>
</organism>
<name>A0ABV6H188_9PAST</name>
<feature type="transmembrane region" description="Helical" evidence="1">
    <location>
        <begin position="216"/>
        <end position="239"/>
    </location>
</feature>